<reference evidence="1 2" key="1">
    <citation type="journal article" date="2016" name="Genome Biol. Evol.">
        <title>Divergent and convergent evolution of fungal pathogenicity.</title>
        <authorList>
            <person name="Shang Y."/>
            <person name="Xiao G."/>
            <person name="Zheng P."/>
            <person name="Cen K."/>
            <person name="Zhan S."/>
            <person name="Wang C."/>
        </authorList>
    </citation>
    <scope>NUCLEOTIDE SEQUENCE [LARGE SCALE GENOMIC DNA]</scope>
    <source>
        <strain evidence="1 2">ARSEF 2679</strain>
    </source>
</reference>
<evidence type="ECO:0000313" key="1">
    <source>
        <dbReference type="EMBL" id="OAA41620.1"/>
    </source>
</evidence>
<accession>A0A167CVC0</accession>
<dbReference type="AlphaFoldDB" id="A0A167CVC0"/>
<proteinExistence type="predicted"/>
<keyword evidence="2" id="KW-1185">Reference proteome</keyword>
<dbReference type="Proteomes" id="UP000076744">
    <property type="component" value="Unassembled WGS sequence"/>
</dbReference>
<dbReference type="EMBL" id="AZHB01000070">
    <property type="protein sequence ID" value="OAA41620.1"/>
    <property type="molecule type" value="Genomic_DNA"/>
</dbReference>
<protein>
    <submittedName>
        <fullName evidence="1">Piso0_000007-like protein</fullName>
    </submittedName>
</protein>
<organism evidence="1 2">
    <name type="scientific">Cordyceps fumosorosea (strain ARSEF 2679)</name>
    <name type="common">Isaria fumosorosea</name>
    <dbReference type="NCBI Taxonomy" id="1081104"/>
    <lineage>
        <taxon>Eukaryota</taxon>
        <taxon>Fungi</taxon>
        <taxon>Dikarya</taxon>
        <taxon>Ascomycota</taxon>
        <taxon>Pezizomycotina</taxon>
        <taxon>Sordariomycetes</taxon>
        <taxon>Hypocreomycetidae</taxon>
        <taxon>Hypocreales</taxon>
        <taxon>Cordycipitaceae</taxon>
        <taxon>Cordyceps</taxon>
    </lineage>
</organism>
<name>A0A167CVC0_CORFA</name>
<comment type="caution">
    <text evidence="1">The sequence shown here is derived from an EMBL/GenBank/DDBJ whole genome shotgun (WGS) entry which is preliminary data.</text>
</comment>
<evidence type="ECO:0000313" key="2">
    <source>
        <dbReference type="Proteomes" id="UP000076744"/>
    </source>
</evidence>
<dbReference type="OrthoDB" id="5395479at2759"/>
<gene>
    <name evidence="1" type="ORF">ISF_09766</name>
</gene>
<dbReference type="GeneID" id="30026058"/>
<dbReference type="RefSeq" id="XP_018699442.1">
    <property type="nucleotide sequence ID" value="XM_018853367.1"/>
</dbReference>
<sequence length="81" mass="8546">MMMPLRNADTVVLLTAGAAHAHYASMGLDGVSCYIYNGIKGTPDGHMIIRNSNGTWVDHDDAGNHTVNMTSVVTALMRAGG</sequence>